<evidence type="ECO:0000256" key="8">
    <source>
        <dbReference type="ARBA" id="ARBA00023136"/>
    </source>
</evidence>
<evidence type="ECO:0000259" key="10">
    <source>
        <dbReference type="PROSITE" id="PS50929"/>
    </source>
</evidence>
<dbReference type="SUPFAM" id="SSF90123">
    <property type="entry name" value="ABC transporter transmembrane region"/>
    <property type="match status" value="1"/>
</dbReference>
<feature type="transmembrane region" description="Helical" evidence="9">
    <location>
        <begin position="244"/>
        <end position="269"/>
    </location>
</feature>
<keyword evidence="4" id="KW-0677">Repeat</keyword>
<keyword evidence="2" id="KW-0813">Transport</keyword>
<feature type="transmembrane region" description="Helical" evidence="9">
    <location>
        <begin position="158"/>
        <end position="181"/>
    </location>
</feature>
<keyword evidence="5" id="KW-0547">Nucleotide-binding</keyword>
<keyword evidence="7 9" id="KW-1133">Transmembrane helix</keyword>
<comment type="subcellular location">
    <subcellularLocation>
        <location evidence="1">Endomembrane system</location>
        <topology evidence="1">Multi-pass membrane protein</topology>
    </subcellularLocation>
</comment>
<dbReference type="PANTHER" id="PTHR24223:SF443">
    <property type="entry name" value="MULTIDRUG-RESISTANCE LIKE PROTEIN 1, ISOFORM I"/>
    <property type="match status" value="1"/>
</dbReference>
<evidence type="ECO:0000313" key="12">
    <source>
        <dbReference type="Proteomes" id="UP001632037"/>
    </source>
</evidence>
<evidence type="ECO:0000256" key="1">
    <source>
        <dbReference type="ARBA" id="ARBA00004127"/>
    </source>
</evidence>
<keyword evidence="8 9" id="KW-0472">Membrane</keyword>
<dbReference type="GO" id="GO:0012505">
    <property type="term" value="C:endomembrane system"/>
    <property type="evidence" value="ECO:0007669"/>
    <property type="project" value="UniProtKB-SubCell"/>
</dbReference>
<dbReference type="EMBL" id="JBIMZQ010000029">
    <property type="protein sequence ID" value="KAL3662993.1"/>
    <property type="molecule type" value="Genomic_DNA"/>
</dbReference>
<dbReference type="InterPro" id="IPR036640">
    <property type="entry name" value="ABC1_TM_sf"/>
</dbReference>
<keyword evidence="6" id="KW-0067">ATP-binding</keyword>
<dbReference type="PANTHER" id="PTHR24223">
    <property type="entry name" value="ATP-BINDING CASSETTE SUB-FAMILY C"/>
    <property type="match status" value="1"/>
</dbReference>
<evidence type="ECO:0000256" key="9">
    <source>
        <dbReference type="SAM" id="Phobius"/>
    </source>
</evidence>
<evidence type="ECO:0000256" key="2">
    <source>
        <dbReference type="ARBA" id="ARBA00022448"/>
    </source>
</evidence>
<name>A0ABD3F8C5_9STRA</name>
<evidence type="ECO:0000256" key="6">
    <source>
        <dbReference type="ARBA" id="ARBA00022840"/>
    </source>
</evidence>
<keyword evidence="3 9" id="KW-0812">Transmembrane</keyword>
<evidence type="ECO:0000256" key="7">
    <source>
        <dbReference type="ARBA" id="ARBA00022989"/>
    </source>
</evidence>
<gene>
    <name evidence="11" type="ORF">V7S43_011936</name>
</gene>
<dbReference type="Proteomes" id="UP001632037">
    <property type="component" value="Unassembled WGS sequence"/>
</dbReference>
<evidence type="ECO:0000256" key="3">
    <source>
        <dbReference type="ARBA" id="ARBA00022692"/>
    </source>
</evidence>
<evidence type="ECO:0000256" key="5">
    <source>
        <dbReference type="ARBA" id="ARBA00022741"/>
    </source>
</evidence>
<organism evidence="11 12">
    <name type="scientific">Phytophthora oleae</name>
    <dbReference type="NCBI Taxonomy" id="2107226"/>
    <lineage>
        <taxon>Eukaryota</taxon>
        <taxon>Sar</taxon>
        <taxon>Stramenopiles</taxon>
        <taxon>Oomycota</taxon>
        <taxon>Peronosporomycetes</taxon>
        <taxon>Peronosporales</taxon>
        <taxon>Peronosporaceae</taxon>
        <taxon>Phytophthora</taxon>
    </lineage>
</organism>
<feature type="domain" description="ABC transmembrane type-1" evidence="10">
    <location>
        <begin position="119"/>
        <end position="269"/>
    </location>
</feature>
<dbReference type="Pfam" id="PF00664">
    <property type="entry name" value="ABC_membrane"/>
    <property type="match status" value="1"/>
</dbReference>
<dbReference type="GO" id="GO:0005524">
    <property type="term" value="F:ATP binding"/>
    <property type="evidence" value="ECO:0007669"/>
    <property type="project" value="UniProtKB-KW"/>
</dbReference>
<comment type="caution">
    <text evidence="11">The sequence shown here is derived from an EMBL/GenBank/DDBJ whole genome shotgun (WGS) entry which is preliminary data.</text>
</comment>
<proteinExistence type="predicted"/>
<sequence length="271" mass="29849">MVGVAWSEVVDYIPAPPTPASRVSTVSSENDEDQPFYRRINPLQNASLPSIVLAHWIQPMISLGAERVLELKDMWPIGKNDSCDLLEARFHQVYDSKPQVFGISPIAMAFAKTFKKELVIILVGSVLYVVALAMQSYVAQALLQFLNNRENIFGISNGYWLVAMMTISSIAAVCTVNYVFFTTSRIGANIRSLTMTLVFDKALELSSTSRQEYSAGEVLTLMSVDAERVFTAMLQSPWHVMGPLAFAVSIVMIGALLDAYSAFAGAVFLRS</sequence>
<feature type="transmembrane region" description="Helical" evidence="9">
    <location>
        <begin position="118"/>
        <end position="138"/>
    </location>
</feature>
<accession>A0ABD3F8C5</accession>
<reference evidence="11 12" key="1">
    <citation type="submission" date="2024-09" db="EMBL/GenBank/DDBJ databases">
        <title>Genome sequencing and assembly of Phytophthora oleae, isolate VK10A, causative agent of rot of olive drupes.</title>
        <authorList>
            <person name="Conti Taguali S."/>
            <person name="Riolo M."/>
            <person name="La Spada F."/>
            <person name="Cacciola S.O."/>
            <person name="Dionisio G."/>
        </authorList>
    </citation>
    <scope>NUCLEOTIDE SEQUENCE [LARGE SCALE GENOMIC DNA]</scope>
    <source>
        <strain evidence="11 12">VK10A</strain>
    </source>
</reference>
<evidence type="ECO:0000256" key="4">
    <source>
        <dbReference type="ARBA" id="ARBA00022737"/>
    </source>
</evidence>
<dbReference type="AlphaFoldDB" id="A0ABD3F8C5"/>
<dbReference type="InterPro" id="IPR011527">
    <property type="entry name" value="ABC1_TM_dom"/>
</dbReference>
<dbReference type="InterPro" id="IPR050173">
    <property type="entry name" value="ABC_transporter_C-like"/>
</dbReference>
<keyword evidence="12" id="KW-1185">Reference proteome</keyword>
<protein>
    <recommendedName>
        <fullName evidence="10">ABC transmembrane type-1 domain-containing protein</fullName>
    </recommendedName>
</protein>
<dbReference type="Gene3D" id="1.20.1560.10">
    <property type="entry name" value="ABC transporter type 1, transmembrane domain"/>
    <property type="match status" value="1"/>
</dbReference>
<dbReference type="PROSITE" id="PS50929">
    <property type="entry name" value="ABC_TM1F"/>
    <property type="match status" value="1"/>
</dbReference>
<evidence type="ECO:0000313" key="11">
    <source>
        <dbReference type="EMBL" id="KAL3662993.1"/>
    </source>
</evidence>